<keyword evidence="2" id="KW-0732">Signal</keyword>
<dbReference type="EMBL" id="JBEPIJ010000008">
    <property type="protein sequence ID" value="MES0874104.1"/>
    <property type="molecule type" value="Genomic_DNA"/>
</dbReference>
<proteinExistence type="predicted"/>
<feature type="coiled-coil region" evidence="1">
    <location>
        <begin position="49"/>
        <end position="108"/>
    </location>
</feature>
<protein>
    <submittedName>
        <fullName evidence="3">Uncharacterized protein</fullName>
    </submittedName>
</protein>
<reference evidence="3 4" key="1">
    <citation type="submission" date="2024-06" db="EMBL/GenBank/DDBJ databases">
        <authorList>
            <person name="Li Z."/>
            <person name="Jiang Y."/>
        </authorList>
    </citation>
    <scope>NUCLEOTIDE SEQUENCE [LARGE SCALE GENOMIC DNA]</scope>
    <source>
        <strain evidence="3 4">HSW-8</strain>
    </source>
</reference>
<evidence type="ECO:0000313" key="4">
    <source>
        <dbReference type="Proteomes" id="UP001465331"/>
    </source>
</evidence>
<dbReference type="Proteomes" id="UP001465331">
    <property type="component" value="Unassembled WGS sequence"/>
</dbReference>
<evidence type="ECO:0000256" key="2">
    <source>
        <dbReference type="SAM" id="SignalP"/>
    </source>
</evidence>
<evidence type="ECO:0000313" key="3">
    <source>
        <dbReference type="EMBL" id="MES0874104.1"/>
    </source>
</evidence>
<keyword evidence="1" id="KW-0175">Coiled coil</keyword>
<organism evidence="3 4">
    <name type="scientific">Sinimarinibacterium thermocellulolyticum</name>
    <dbReference type="NCBI Taxonomy" id="3170016"/>
    <lineage>
        <taxon>Bacteria</taxon>
        <taxon>Pseudomonadati</taxon>
        <taxon>Pseudomonadota</taxon>
        <taxon>Gammaproteobacteria</taxon>
        <taxon>Nevskiales</taxon>
        <taxon>Nevskiaceae</taxon>
        <taxon>Sinimarinibacterium</taxon>
    </lineage>
</organism>
<accession>A0ABV2AC93</accession>
<sequence>MNKVSSALMLLLAGAAHAQNEPLTAEALARCAQQVLHLRSEAPRLMARNAELDLQRESIQQRQRALADEAKSIGVDDLRAGLDYTERRRALNDEARAFNAAIERIKDEIRAINLVKQRYDADCARRSYRRADFERLSPEAQAAMRAGLDGIVVPYTEP</sequence>
<feature type="signal peptide" evidence="2">
    <location>
        <begin position="1"/>
        <end position="18"/>
    </location>
</feature>
<gene>
    <name evidence="3" type="ORF">ABSH63_08825</name>
</gene>
<comment type="caution">
    <text evidence="3">The sequence shown here is derived from an EMBL/GenBank/DDBJ whole genome shotgun (WGS) entry which is preliminary data.</text>
</comment>
<name>A0ABV2AC93_9GAMM</name>
<dbReference type="RefSeq" id="WP_352889076.1">
    <property type="nucleotide sequence ID" value="NZ_JBEPIJ010000008.1"/>
</dbReference>
<evidence type="ECO:0000256" key="1">
    <source>
        <dbReference type="SAM" id="Coils"/>
    </source>
</evidence>
<keyword evidence="4" id="KW-1185">Reference proteome</keyword>
<feature type="chain" id="PRO_5046907841" evidence="2">
    <location>
        <begin position="19"/>
        <end position="158"/>
    </location>
</feature>